<gene>
    <name evidence="2" type="ORF">SAMN05192585_11528</name>
</gene>
<dbReference type="STRING" id="258515.SAMN05192585_11528"/>
<dbReference type="EMBL" id="FNID01000015">
    <property type="protein sequence ID" value="SDN28435.1"/>
    <property type="molecule type" value="Genomic_DNA"/>
</dbReference>
<evidence type="ECO:0000256" key="1">
    <source>
        <dbReference type="SAM" id="SignalP"/>
    </source>
</evidence>
<sequence>MKKVIKRLASLATVMVLQFSLTSLNMPLLSATALNIATEEQLAETLENALDGDTITFISNITLTQELIINKAVTIDTRDYRLTVSAAKLICNAGTIKGSRSPVNVASGGCLELNSGAVVTAEKGDAVYSVGGIVHINGGTVNGAVSYNQGSDITIKGGSITNGLHLNRFDSFKFTGGIINNGIKAQNGTITFDGGAVKGEEYGVWAEDGLILNITSGSINVNQGIGIELLKGAEADVKGGAVNARYGVVLHDGSKIAVVTSYSSISGVYDNSFNMLVSPQSPIINTKIGSTQDVQISCLDGFNLNINQDTPSSLFAQKNGRNTFTVTPSMAGSFLLLLSNTSQGDFSVLLGVPVIVKRNSADSSSSSEFDLDLSNNFYQDAWKMIQEEFRFTPRPTIPETGAG</sequence>
<feature type="signal peptide" evidence="1">
    <location>
        <begin position="1"/>
        <end position="25"/>
    </location>
</feature>
<name>A0A1H0A4R6_9FIRM</name>
<dbReference type="InterPro" id="IPR012332">
    <property type="entry name" value="Autotransporter_pectin_lyase_C"/>
</dbReference>
<dbReference type="AlphaFoldDB" id="A0A1H0A4R6"/>
<keyword evidence="1" id="KW-0732">Signal</keyword>
<proteinExistence type="predicted"/>
<reference evidence="2 3" key="1">
    <citation type="submission" date="2016-10" db="EMBL/GenBank/DDBJ databases">
        <authorList>
            <person name="de Groot N.N."/>
        </authorList>
    </citation>
    <scope>NUCLEOTIDE SEQUENCE [LARGE SCALE GENOMIC DNA]</scope>
    <source>
        <strain evidence="2 3">CGMCC 1.5012</strain>
    </source>
</reference>
<evidence type="ECO:0000313" key="2">
    <source>
        <dbReference type="EMBL" id="SDN28435.1"/>
    </source>
</evidence>
<keyword evidence="3" id="KW-1185">Reference proteome</keyword>
<dbReference type="RefSeq" id="WP_143008063.1">
    <property type="nucleotide sequence ID" value="NZ_FNID01000015.1"/>
</dbReference>
<protein>
    <submittedName>
        <fullName evidence="2">Uncharacterized protein</fullName>
    </submittedName>
</protein>
<accession>A0A1H0A4R6</accession>
<dbReference type="Proteomes" id="UP000199182">
    <property type="component" value="Unassembled WGS sequence"/>
</dbReference>
<evidence type="ECO:0000313" key="3">
    <source>
        <dbReference type="Proteomes" id="UP000199182"/>
    </source>
</evidence>
<dbReference type="Gene3D" id="2.160.20.20">
    <property type="match status" value="1"/>
</dbReference>
<feature type="chain" id="PRO_5038552910" evidence="1">
    <location>
        <begin position="26"/>
        <end position="403"/>
    </location>
</feature>
<organism evidence="2 3">
    <name type="scientific">Acetanaerobacterium elongatum</name>
    <dbReference type="NCBI Taxonomy" id="258515"/>
    <lineage>
        <taxon>Bacteria</taxon>
        <taxon>Bacillati</taxon>
        <taxon>Bacillota</taxon>
        <taxon>Clostridia</taxon>
        <taxon>Eubacteriales</taxon>
        <taxon>Oscillospiraceae</taxon>
        <taxon>Acetanaerobacterium</taxon>
    </lineage>
</organism>